<dbReference type="FunFam" id="3.30.70.270:FF:000020">
    <property type="entry name" value="Transposon Tf2-6 polyprotein-like Protein"/>
    <property type="match status" value="1"/>
</dbReference>
<gene>
    <name evidence="3" type="primary">LOC120108032</name>
</gene>
<dbReference type="SUPFAM" id="SSF56672">
    <property type="entry name" value="DNA/RNA polymerases"/>
    <property type="match status" value="1"/>
</dbReference>
<dbReference type="InterPro" id="IPR043128">
    <property type="entry name" value="Rev_trsase/Diguanyl_cyclase"/>
</dbReference>
<dbReference type="OrthoDB" id="783906at2759"/>
<evidence type="ECO:0000259" key="1">
    <source>
        <dbReference type="Pfam" id="PF17919"/>
    </source>
</evidence>
<proteinExistence type="predicted"/>
<sequence length="158" mass="17557">MPFGLTNAPATFQGLMNDIFRPLLRRNQLKVKQSKCLWAEPKVEYLGHVISAAGVEPDQAKIHCMTEWPLPKNQKELRGFLGLTGYYRRFVEGYGKIAAPLTLLLRKGEFRWTEAATEAFEKLKEAMTTAPVLALPDFAKPFVVECDASGAGIGAVLM</sequence>
<dbReference type="Proteomes" id="UP000228380">
    <property type="component" value="Unplaced"/>
</dbReference>
<reference evidence="3" key="1">
    <citation type="submission" date="2025-08" db="UniProtKB">
        <authorList>
            <consortium name="RefSeq"/>
        </authorList>
    </citation>
    <scope>IDENTIFICATION</scope>
    <source>
        <tissue evidence="3">Young leaves</tissue>
    </source>
</reference>
<dbReference type="PANTHER" id="PTHR33064:SF37">
    <property type="entry name" value="RIBONUCLEASE H"/>
    <property type="match status" value="1"/>
</dbReference>
<keyword evidence="2" id="KW-1185">Reference proteome</keyword>
<name>A0A8B9A257_PHODC</name>
<accession>A0A8B9A257</accession>
<protein>
    <submittedName>
        <fullName evidence="3">Uncharacterized mitochondrial protein AtMg00860-like</fullName>
    </submittedName>
</protein>
<dbReference type="InterPro" id="IPR051320">
    <property type="entry name" value="Viral_Replic_Matur_Polypro"/>
</dbReference>
<evidence type="ECO:0000313" key="2">
    <source>
        <dbReference type="Proteomes" id="UP000228380"/>
    </source>
</evidence>
<evidence type="ECO:0000313" key="3">
    <source>
        <dbReference type="RefSeq" id="XP_038977484.1"/>
    </source>
</evidence>
<feature type="domain" description="Reverse transcriptase/retrotransposon-derived protein RNase H-like" evidence="1">
    <location>
        <begin position="112"/>
        <end position="158"/>
    </location>
</feature>
<dbReference type="Pfam" id="PF17919">
    <property type="entry name" value="RT_RNaseH_2"/>
    <property type="match status" value="1"/>
</dbReference>
<dbReference type="Gene3D" id="3.30.70.270">
    <property type="match status" value="3"/>
</dbReference>
<dbReference type="InterPro" id="IPR041577">
    <property type="entry name" value="RT_RNaseH_2"/>
</dbReference>
<dbReference type="GeneID" id="120108032"/>
<organism evidence="2 3">
    <name type="scientific">Phoenix dactylifera</name>
    <name type="common">Date palm</name>
    <dbReference type="NCBI Taxonomy" id="42345"/>
    <lineage>
        <taxon>Eukaryota</taxon>
        <taxon>Viridiplantae</taxon>
        <taxon>Streptophyta</taxon>
        <taxon>Embryophyta</taxon>
        <taxon>Tracheophyta</taxon>
        <taxon>Spermatophyta</taxon>
        <taxon>Magnoliopsida</taxon>
        <taxon>Liliopsida</taxon>
        <taxon>Arecaceae</taxon>
        <taxon>Coryphoideae</taxon>
        <taxon>Phoeniceae</taxon>
        <taxon>Phoenix</taxon>
    </lineage>
</organism>
<dbReference type="AlphaFoldDB" id="A0A8B9A257"/>
<dbReference type="KEGG" id="pda:120108032"/>
<dbReference type="PANTHER" id="PTHR33064">
    <property type="entry name" value="POL PROTEIN"/>
    <property type="match status" value="1"/>
</dbReference>
<dbReference type="RefSeq" id="XP_038977484.1">
    <property type="nucleotide sequence ID" value="XM_039121556.1"/>
</dbReference>
<dbReference type="InterPro" id="IPR043502">
    <property type="entry name" value="DNA/RNA_pol_sf"/>
</dbReference>